<dbReference type="PROSITE" id="PS51683">
    <property type="entry name" value="SAM_OMT_II"/>
    <property type="match status" value="1"/>
</dbReference>
<keyword evidence="3" id="KW-0949">S-adenosyl-L-methionine</keyword>
<evidence type="ECO:0000313" key="8">
    <source>
        <dbReference type="Proteomes" id="UP000295468"/>
    </source>
</evidence>
<protein>
    <submittedName>
        <fullName evidence="7">Methyltransferase family protein</fullName>
    </submittedName>
</protein>
<dbReference type="GO" id="GO:0046983">
    <property type="term" value="F:protein dimerization activity"/>
    <property type="evidence" value="ECO:0007669"/>
    <property type="project" value="InterPro"/>
</dbReference>
<dbReference type="Gene3D" id="1.10.10.10">
    <property type="entry name" value="Winged helix-like DNA-binding domain superfamily/Winged helix DNA-binding domain"/>
    <property type="match status" value="1"/>
</dbReference>
<evidence type="ECO:0000256" key="4">
    <source>
        <dbReference type="PIRSR" id="PIRSR005739-1"/>
    </source>
</evidence>
<name>A0A4R6TMS5_9FLAO</name>
<keyword evidence="2 7" id="KW-0808">Transferase</keyword>
<organism evidence="7 8">
    <name type="scientific">Zeaxanthinibacter enoshimensis</name>
    <dbReference type="NCBI Taxonomy" id="392009"/>
    <lineage>
        <taxon>Bacteria</taxon>
        <taxon>Pseudomonadati</taxon>
        <taxon>Bacteroidota</taxon>
        <taxon>Flavobacteriia</taxon>
        <taxon>Flavobacteriales</taxon>
        <taxon>Flavobacteriaceae</taxon>
        <taxon>Zeaxanthinibacter</taxon>
    </lineage>
</organism>
<dbReference type="OrthoDB" id="9766840at2"/>
<dbReference type="InterPro" id="IPR001077">
    <property type="entry name" value="COMT_C"/>
</dbReference>
<dbReference type="Pfam" id="PF08100">
    <property type="entry name" value="Dimerisation"/>
    <property type="match status" value="1"/>
</dbReference>
<dbReference type="GO" id="GO:0008171">
    <property type="term" value="F:O-methyltransferase activity"/>
    <property type="evidence" value="ECO:0007669"/>
    <property type="project" value="InterPro"/>
</dbReference>
<dbReference type="PANTHER" id="PTHR43712:SF2">
    <property type="entry name" value="O-METHYLTRANSFERASE CICE"/>
    <property type="match status" value="1"/>
</dbReference>
<evidence type="ECO:0000256" key="1">
    <source>
        <dbReference type="ARBA" id="ARBA00022603"/>
    </source>
</evidence>
<dbReference type="SUPFAM" id="SSF46785">
    <property type="entry name" value="Winged helix' DNA-binding domain"/>
    <property type="match status" value="1"/>
</dbReference>
<proteinExistence type="predicted"/>
<accession>A0A4R6TMS5</accession>
<dbReference type="Proteomes" id="UP000295468">
    <property type="component" value="Unassembled WGS sequence"/>
</dbReference>
<feature type="domain" description="O-methyltransferase C-terminal" evidence="5">
    <location>
        <begin position="123"/>
        <end position="333"/>
    </location>
</feature>
<sequence>MKVLTKKKAETRQAPNPAKIMETGMAFWASKVLLTAVKLELFTYLSKGKVPAHKIQKKLHLHPRAVYDFLDALVSLGFLEREGLKENALYSNTADTDAFLDKHKRSYIGGMLEMANNRLYPFWVHLEQALKTGDPQNETAQGEKPFFETLYEDEDRLREFVSAMGGFQMGNFMAFCNRFDFSNYNTFCDIGGAGGFLSAQVAIQHPHMKCITFDLPKVARIAKENMERIDCLPRVEVRAGDFFKDDFPKADIIAMGNILHDWGIADKKLLIRKAYDALPEGGAFVAIENVIDNQRRKNSFGLLMSLNMLIETADGADYTEEDFTRWTREAGFRKTTLIPLTGPSSAAIAYK</sequence>
<evidence type="ECO:0000256" key="2">
    <source>
        <dbReference type="ARBA" id="ARBA00022679"/>
    </source>
</evidence>
<gene>
    <name evidence="7" type="ORF">CLV82_2849</name>
</gene>
<feature type="domain" description="O-methyltransferase dimerisation" evidence="6">
    <location>
        <begin position="25"/>
        <end position="100"/>
    </location>
</feature>
<feature type="active site" description="Proton acceptor" evidence="4">
    <location>
        <position position="260"/>
    </location>
</feature>
<dbReference type="InterPro" id="IPR029063">
    <property type="entry name" value="SAM-dependent_MTases_sf"/>
</dbReference>
<evidence type="ECO:0000256" key="3">
    <source>
        <dbReference type="ARBA" id="ARBA00022691"/>
    </source>
</evidence>
<keyword evidence="1 7" id="KW-0489">Methyltransferase</keyword>
<reference evidence="7 8" key="1">
    <citation type="submission" date="2019-03" db="EMBL/GenBank/DDBJ databases">
        <title>Genomic Encyclopedia of Archaeal and Bacterial Type Strains, Phase II (KMG-II): from individual species to whole genera.</title>
        <authorList>
            <person name="Goeker M."/>
        </authorList>
    </citation>
    <scope>NUCLEOTIDE SEQUENCE [LARGE SCALE GENOMIC DNA]</scope>
    <source>
        <strain evidence="7 8">DSM 18435</strain>
    </source>
</reference>
<keyword evidence="8" id="KW-1185">Reference proteome</keyword>
<dbReference type="GO" id="GO:0032259">
    <property type="term" value="P:methylation"/>
    <property type="evidence" value="ECO:0007669"/>
    <property type="project" value="UniProtKB-KW"/>
</dbReference>
<dbReference type="InterPro" id="IPR036390">
    <property type="entry name" value="WH_DNA-bd_sf"/>
</dbReference>
<dbReference type="RefSeq" id="WP_133644964.1">
    <property type="nucleotide sequence ID" value="NZ_SNYI01000003.1"/>
</dbReference>
<dbReference type="EMBL" id="SNYI01000003">
    <property type="protein sequence ID" value="TDQ29391.1"/>
    <property type="molecule type" value="Genomic_DNA"/>
</dbReference>
<dbReference type="InterPro" id="IPR012967">
    <property type="entry name" value="COMT_dimerisation"/>
</dbReference>
<evidence type="ECO:0000259" key="5">
    <source>
        <dbReference type="Pfam" id="PF00891"/>
    </source>
</evidence>
<dbReference type="InterPro" id="IPR016461">
    <property type="entry name" value="COMT-like"/>
</dbReference>
<evidence type="ECO:0000259" key="6">
    <source>
        <dbReference type="Pfam" id="PF08100"/>
    </source>
</evidence>
<dbReference type="PANTHER" id="PTHR43712">
    <property type="entry name" value="PUTATIVE (AFU_ORTHOLOGUE AFUA_4G14580)-RELATED"/>
    <property type="match status" value="1"/>
</dbReference>
<dbReference type="Gene3D" id="3.40.50.150">
    <property type="entry name" value="Vaccinia Virus protein VP39"/>
    <property type="match status" value="1"/>
</dbReference>
<evidence type="ECO:0000313" key="7">
    <source>
        <dbReference type="EMBL" id="TDQ29391.1"/>
    </source>
</evidence>
<comment type="caution">
    <text evidence="7">The sequence shown here is derived from an EMBL/GenBank/DDBJ whole genome shotgun (WGS) entry which is preliminary data.</text>
</comment>
<dbReference type="InterPro" id="IPR036388">
    <property type="entry name" value="WH-like_DNA-bd_sf"/>
</dbReference>
<dbReference type="SUPFAM" id="SSF53335">
    <property type="entry name" value="S-adenosyl-L-methionine-dependent methyltransferases"/>
    <property type="match status" value="1"/>
</dbReference>
<dbReference type="PIRSF" id="PIRSF005739">
    <property type="entry name" value="O-mtase"/>
    <property type="match status" value="1"/>
</dbReference>
<dbReference type="Pfam" id="PF00891">
    <property type="entry name" value="Methyltransf_2"/>
    <property type="match status" value="1"/>
</dbReference>
<dbReference type="AlphaFoldDB" id="A0A4R6TMS5"/>